<dbReference type="Pfam" id="PF15913">
    <property type="entry name" value="Furin-like_2"/>
    <property type="match status" value="1"/>
</dbReference>
<dbReference type="Proteomes" id="UP000887568">
    <property type="component" value="Unplaced"/>
</dbReference>
<dbReference type="InterPro" id="IPR006212">
    <property type="entry name" value="Furin_repeat"/>
</dbReference>
<dbReference type="OMA" id="KCGSECE"/>
<feature type="chain" id="PRO_5036872791" description="R-spondin Fu-CRD domain-containing protein" evidence="11">
    <location>
        <begin position="24"/>
        <end position="345"/>
    </location>
</feature>
<comment type="subcellular location">
    <subcellularLocation>
        <location evidence="1">Secreted</location>
    </subcellularLocation>
</comment>
<keyword evidence="15" id="KW-1185">Reference proteome</keyword>
<reference evidence="14" key="1">
    <citation type="submission" date="2022-11" db="UniProtKB">
        <authorList>
            <consortium name="EnsemblMetazoa"/>
        </authorList>
    </citation>
    <scope>IDENTIFICATION</scope>
</reference>
<dbReference type="InterPro" id="IPR009030">
    <property type="entry name" value="Growth_fac_rcpt_cys_sf"/>
</dbReference>
<feature type="domain" description="Spondin-like TSP1" evidence="13">
    <location>
        <begin position="204"/>
        <end position="257"/>
    </location>
</feature>
<dbReference type="SUPFAM" id="SSF82895">
    <property type="entry name" value="TSP-1 type 1 repeat"/>
    <property type="match status" value="2"/>
</dbReference>
<dbReference type="SUPFAM" id="SSF57184">
    <property type="entry name" value="Growth factor receptor domain"/>
    <property type="match status" value="1"/>
</dbReference>
<dbReference type="SMART" id="SM00261">
    <property type="entry name" value="FU"/>
    <property type="match status" value="2"/>
</dbReference>
<feature type="compositionally biased region" description="Basic and acidic residues" evidence="10">
    <location>
        <begin position="314"/>
        <end position="326"/>
    </location>
</feature>
<dbReference type="AlphaFoldDB" id="A0A914A0R8"/>
<dbReference type="SMART" id="SM00209">
    <property type="entry name" value="TSP1"/>
    <property type="match status" value="2"/>
</dbReference>
<dbReference type="GO" id="GO:0008201">
    <property type="term" value="F:heparin binding"/>
    <property type="evidence" value="ECO:0007669"/>
    <property type="project" value="UniProtKB-KW"/>
</dbReference>
<dbReference type="InterPro" id="IPR036383">
    <property type="entry name" value="TSP1_rpt_sf"/>
</dbReference>
<feature type="region of interest" description="Disordered" evidence="10">
    <location>
        <begin position="262"/>
        <end position="345"/>
    </location>
</feature>
<dbReference type="InterPro" id="IPR044004">
    <property type="entry name" value="TSP1_spondin_dom"/>
</dbReference>
<evidence type="ECO:0000256" key="7">
    <source>
        <dbReference type="ARBA" id="ARBA00022729"/>
    </source>
</evidence>
<comment type="similarity">
    <text evidence="2">Belongs to the R-spondin family.</text>
</comment>
<keyword evidence="9" id="KW-0325">Glycoprotein</keyword>
<evidence type="ECO:0000256" key="10">
    <source>
        <dbReference type="SAM" id="MobiDB-lite"/>
    </source>
</evidence>
<proteinExistence type="inferred from homology"/>
<keyword evidence="3" id="KW-0964">Secreted</keyword>
<evidence type="ECO:0000313" key="15">
    <source>
        <dbReference type="Proteomes" id="UP000887568"/>
    </source>
</evidence>
<feature type="domain" description="R-spondin Fu-CRD" evidence="12">
    <location>
        <begin position="36"/>
        <end position="136"/>
    </location>
</feature>
<name>A0A914A0R8_PATMI</name>
<keyword evidence="5" id="KW-0358">Heparin-binding</keyword>
<dbReference type="OrthoDB" id="10257656at2759"/>
<evidence type="ECO:0000259" key="12">
    <source>
        <dbReference type="Pfam" id="PF15913"/>
    </source>
</evidence>
<dbReference type="FunFam" id="2.20.100.10:FF:000019">
    <property type="entry name" value="Thrombospondin type 1 domain containing 7A"/>
    <property type="match status" value="1"/>
</dbReference>
<evidence type="ECO:0000256" key="3">
    <source>
        <dbReference type="ARBA" id="ARBA00022525"/>
    </source>
</evidence>
<evidence type="ECO:0000256" key="9">
    <source>
        <dbReference type="ARBA" id="ARBA00023180"/>
    </source>
</evidence>
<dbReference type="GO" id="GO:0005576">
    <property type="term" value="C:extracellular region"/>
    <property type="evidence" value="ECO:0007669"/>
    <property type="project" value="UniProtKB-SubCell"/>
</dbReference>
<dbReference type="InterPro" id="IPR000884">
    <property type="entry name" value="TSP1_rpt"/>
</dbReference>
<evidence type="ECO:0008006" key="16">
    <source>
        <dbReference type="Google" id="ProtNLM"/>
    </source>
</evidence>
<dbReference type="Gene3D" id="2.20.100.10">
    <property type="entry name" value="Thrombospondin type-1 (TSP1) repeat"/>
    <property type="match status" value="2"/>
</dbReference>
<evidence type="ECO:0000256" key="11">
    <source>
        <dbReference type="SAM" id="SignalP"/>
    </source>
</evidence>
<keyword evidence="6" id="KW-0879">Wnt signaling pathway</keyword>
<evidence type="ECO:0000256" key="5">
    <source>
        <dbReference type="ARBA" id="ARBA00022674"/>
    </source>
</evidence>
<protein>
    <recommendedName>
        <fullName evidence="16">R-spondin Fu-CRD domain-containing protein</fullName>
    </recommendedName>
</protein>
<dbReference type="PANTHER" id="PTHR46987">
    <property type="entry name" value="NEUROHYPOPHYSIAL HORMONES, N-TERMINAL DOMAIN CONTAINING PROTEIN"/>
    <property type="match status" value="1"/>
</dbReference>
<evidence type="ECO:0000256" key="8">
    <source>
        <dbReference type="ARBA" id="ARBA00023157"/>
    </source>
</evidence>
<feature type="compositionally biased region" description="Basic residues" evidence="10">
    <location>
        <begin position="274"/>
        <end position="299"/>
    </location>
</feature>
<evidence type="ECO:0000256" key="6">
    <source>
        <dbReference type="ARBA" id="ARBA00022687"/>
    </source>
</evidence>
<dbReference type="GeneID" id="119728854"/>
<evidence type="ECO:0000256" key="1">
    <source>
        <dbReference type="ARBA" id="ARBA00004613"/>
    </source>
</evidence>
<dbReference type="CDD" id="cd00064">
    <property type="entry name" value="FU"/>
    <property type="match status" value="1"/>
</dbReference>
<organism evidence="14 15">
    <name type="scientific">Patiria miniata</name>
    <name type="common">Bat star</name>
    <name type="synonym">Asterina miniata</name>
    <dbReference type="NCBI Taxonomy" id="46514"/>
    <lineage>
        <taxon>Eukaryota</taxon>
        <taxon>Metazoa</taxon>
        <taxon>Echinodermata</taxon>
        <taxon>Eleutherozoa</taxon>
        <taxon>Asterozoa</taxon>
        <taxon>Asteroidea</taxon>
        <taxon>Valvatacea</taxon>
        <taxon>Valvatida</taxon>
        <taxon>Asterinidae</taxon>
        <taxon>Patiria</taxon>
    </lineage>
</organism>
<evidence type="ECO:0000313" key="14">
    <source>
        <dbReference type="EnsemblMetazoa" id="XP_038057190.1"/>
    </source>
</evidence>
<dbReference type="InterPro" id="IPR051514">
    <property type="entry name" value="R-spondin"/>
</dbReference>
<dbReference type="PANTHER" id="PTHR46987:SF7">
    <property type="entry name" value="TNFR-CYS DOMAIN-CONTAINING PROTEIN"/>
    <property type="match status" value="1"/>
</dbReference>
<dbReference type="Gene3D" id="2.10.220.10">
    <property type="entry name" value="Hormone Receptor, Insulin-like Growth Factor Receptor 1, Chain A, domain 2"/>
    <property type="match status" value="1"/>
</dbReference>
<evidence type="ECO:0000256" key="4">
    <source>
        <dbReference type="ARBA" id="ARBA00022606"/>
    </source>
</evidence>
<dbReference type="EnsemblMetazoa" id="XM_038201262.1">
    <property type="protein sequence ID" value="XP_038057190.1"/>
    <property type="gene ID" value="LOC119728854"/>
</dbReference>
<keyword evidence="8" id="KW-1015">Disulfide bond</keyword>
<dbReference type="PROSITE" id="PS50092">
    <property type="entry name" value="TSP1"/>
    <property type="match status" value="2"/>
</dbReference>
<feature type="signal peptide" evidence="11">
    <location>
        <begin position="1"/>
        <end position="23"/>
    </location>
</feature>
<evidence type="ECO:0000259" key="13">
    <source>
        <dbReference type="Pfam" id="PF19028"/>
    </source>
</evidence>
<dbReference type="GO" id="GO:0016055">
    <property type="term" value="P:Wnt signaling pathway"/>
    <property type="evidence" value="ECO:0007669"/>
    <property type="project" value="UniProtKB-KW"/>
</dbReference>
<dbReference type="RefSeq" id="XP_038057190.1">
    <property type="nucleotide sequence ID" value="XM_038201262.1"/>
</dbReference>
<keyword evidence="4" id="KW-0716">Sensory transduction</keyword>
<sequence>MVLIDLEMVLVLCLSVLLAVVDTGETWRVKTRACPQGCNSCSLFNGCITCKPRYLLLLHRSGMKQVGYCRRTCPLGYYASRGGDINRCSKCQVENCEDCFARNFCVRCQSPYYAHEGKCFTVCPEGTWGDRKSGDCLETVHCEVSEWGSWSTCRKNGADCGYKWGEETRMRGIMTQATPGGKACPELTETRKCRILQRNCPVDCGVSEWSSWSPCSKDSADCGYKWGEETRVRHVSTPPSNDGKMCPDLTETRECRMLQRHCSDDEADTETGKKKGRKNRRNNRRRKNRRRDRPRKSRTHSSTQTQGEGEDVITTERTRLRSRTEDPGVQSREISRDLPTDLLSI</sequence>
<evidence type="ECO:0000256" key="2">
    <source>
        <dbReference type="ARBA" id="ARBA00007308"/>
    </source>
</evidence>
<accession>A0A914A0R8</accession>
<keyword evidence="7 11" id="KW-0732">Signal</keyword>
<dbReference type="Pfam" id="PF19028">
    <property type="entry name" value="TSP1_spondin"/>
    <property type="match status" value="1"/>
</dbReference>
<dbReference type="InterPro" id="IPR043601">
    <property type="entry name" value="Rspo_Fu-CRD_dom"/>
</dbReference>